<dbReference type="CDD" id="cd10316">
    <property type="entry name" value="RGL4_M"/>
    <property type="match status" value="1"/>
</dbReference>
<evidence type="ECO:0000313" key="5">
    <source>
        <dbReference type="Proteomes" id="UP001151529"/>
    </source>
</evidence>
<organism evidence="4 5">
    <name type="scientific">Salix viminalis</name>
    <name type="common">Common osier</name>
    <name type="synonym">Basket willow</name>
    <dbReference type="NCBI Taxonomy" id="40686"/>
    <lineage>
        <taxon>Eukaryota</taxon>
        <taxon>Viridiplantae</taxon>
        <taxon>Streptophyta</taxon>
        <taxon>Embryophyta</taxon>
        <taxon>Tracheophyta</taxon>
        <taxon>Spermatophyta</taxon>
        <taxon>Magnoliopsida</taxon>
        <taxon>eudicotyledons</taxon>
        <taxon>Gunneridae</taxon>
        <taxon>Pentapetalae</taxon>
        <taxon>rosids</taxon>
        <taxon>fabids</taxon>
        <taxon>Malpighiales</taxon>
        <taxon>Salicaceae</taxon>
        <taxon>Saliceae</taxon>
        <taxon>Salix</taxon>
    </lineage>
</organism>
<evidence type="ECO:0000313" key="4">
    <source>
        <dbReference type="EMBL" id="KAJ6730230.1"/>
    </source>
</evidence>
<comment type="caution">
    <text evidence="4">The sequence shown here is derived from an EMBL/GenBank/DDBJ whole genome shotgun (WGS) entry which is preliminary data.</text>
</comment>
<dbReference type="InterPro" id="IPR008979">
    <property type="entry name" value="Galactose-bd-like_sf"/>
</dbReference>
<feature type="domain" description="Rhamnogalacturonan lyase" evidence="3">
    <location>
        <begin position="37"/>
        <end position="108"/>
    </location>
</feature>
<dbReference type="InterPro" id="IPR029411">
    <property type="entry name" value="RG-lyase_III"/>
</dbReference>
<dbReference type="InterPro" id="IPR029413">
    <property type="entry name" value="RG-lyase_II"/>
</dbReference>
<evidence type="ECO:0000259" key="3">
    <source>
        <dbReference type="Pfam" id="PF14686"/>
    </source>
</evidence>
<gene>
    <name evidence="4" type="ORF">OIU85_021063</name>
</gene>
<evidence type="ECO:0000259" key="2">
    <source>
        <dbReference type="Pfam" id="PF14683"/>
    </source>
</evidence>
<dbReference type="GO" id="GO:0016829">
    <property type="term" value="F:lyase activity"/>
    <property type="evidence" value="ECO:0007669"/>
    <property type="project" value="UniProtKB-KW"/>
</dbReference>
<keyword evidence="4" id="KW-0456">Lyase</keyword>
<reference evidence="4" key="1">
    <citation type="submission" date="2022-11" db="EMBL/GenBank/DDBJ databases">
        <authorList>
            <person name="Hyden B.L."/>
            <person name="Feng K."/>
            <person name="Yates T."/>
            <person name="Jawdy S."/>
            <person name="Smart L.B."/>
            <person name="Muchero W."/>
        </authorList>
    </citation>
    <scope>NUCLEOTIDE SEQUENCE</scope>
    <source>
        <tissue evidence="4">Shoot tip</tissue>
    </source>
</reference>
<dbReference type="Pfam" id="PF14686">
    <property type="entry name" value="fn3_3"/>
    <property type="match status" value="1"/>
</dbReference>
<sequence>MNFQLRRITKNRIKRGNVSGRLFVLDRFVSDDYIPANGAHVGLALPGDVGSWQRECKDYQFWNRADEDGYFSINNVRTGDYNLYAWVPGVIGDYRYDVSVTVTLGCDIEMEEFYVPDPNPNYTNKLYVNHPDRFRQYGLWERYAELYPDGDLVYTVGVSDYRKDWFYAQVTRKKDDNTYQRTTWQIKFNLDEVDQNGTYKLRVALASATISELQVRINDPKAKPLFSSGLIGKDNSIARHGIHGLYWLYGIDVPGARLVEGDNAVFLTQPRSASPFQGIMYDYIRLEGPPPPSSSSPETSV</sequence>
<protein>
    <submittedName>
        <fullName evidence="4">RHAMNOGALACTURONATE LYASE FAMILY PROTEIN</fullName>
    </submittedName>
</protein>
<dbReference type="SUPFAM" id="SSF49452">
    <property type="entry name" value="Starch-binding domain-like"/>
    <property type="match status" value="1"/>
</dbReference>
<dbReference type="OrthoDB" id="983929at2759"/>
<dbReference type="SUPFAM" id="SSF49785">
    <property type="entry name" value="Galactose-binding domain-like"/>
    <property type="match status" value="1"/>
</dbReference>
<dbReference type="PANTHER" id="PTHR32018:SF1">
    <property type="entry name" value="RHAMNOGALACTURONAN ENDOLYASE"/>
    <property type="match status" value="1"/>
</dbReference>
<accession>A0A9Q0ZD74</accession>
<dbReference type="InterPro" id="IPR051850">
    <property type="entry name" value="Polysacch_Lyase_4"/>
</dbReference>
<dbReference type="PANTHER" id="PTHR32018">
    <property type="entry name" value="RHAMNOGALACTURONATE LYASE FAMILY PROTEIN"/>
    <property type="match status" value="1"/>
</dbReference>
<dbReference type="AlphaFoldDB" id="A0A9Q0ZD74"/>
<feature type="domain" description="Rhamnogalacturonan lyase" evidence="2">
    <location>
        <begin position="109"/>
        <end position="286"/>
    </location>
</feature>
<dbReference type="CDD" id="cd10317">
    <property type="entry name" value="RGL4_C"/>
    <property type="match status" value="1"/>
</dbReference>
<dbReference type="InterPro" id="IPR013784">
    <property type="entry name" value="Carb-bd-like_fold"/>
</dbReference>
<dbReference type="Gene3D" id="2.60.40.1120">
    <property type="entry name" value="Carboxypeptidase-like, regulatory domain"/>
    <property type="match status" value="1"/>
</dbReference>
<name>A0A9Q0ZD74_SALVM</name>
<evidence type="ECO:0000256" key="1">
    <source>
        <dbReference type="ARBA" id="ARBA00022729"/>
    </source>
</evidence>
<proteinExistence type="predicted"/>
<dbReference type="FunFam" id="2.60.40.1120:FF:000033">
    <property type="entry name" value="Rhamnogalacturonate lyase B"/>
    <property type="match status" value="1"/>
</dbReference>
<keyword evidence="1" id="KW-0732">Signal</keyword>
<keyword evidence="5" id="KW-1185">Reference proteome</keyword>
<reference evidence="4" key="2">
    <citation type="journal article" date="2023" name="Int. J. Mol. Sci.">
        <title>De Novo Assembly and Annotation of 11 Diverse Shrub Willow (Salix) Genomes Reveals Novel Gene Organization in Sex-Linked Regions.</title>
        <authorList>
            <person name="Hyden B."/>
            <person name="Feng K."/>
            <person name="Yates T.B."/>
            <person name="Jawdy S."/>
            <person name="Cereghino C."/>
            <person name="Smart L.B."/>
            <person name="Muchero W."/>
        </authorList>
    </citation>
    <scope>NUCLEOTIDE SEQUENCE [LARGE SCALE GENOMIC DNA]</scope>
    <source>
        <tissue evidence="4">Shoot tip</tissue>
    </source>
</reference>
<dbReference type="Proteomes" id="UP001151529">
    <property type="component" value="Chromosome 2"/>
</dbReference>
<dbReference type="EMBL" id="JAPFFL010000004">
    <property type="protein sequence ID" value="KAJ6730230.1"/>
    <property type="molecule type" value="Genomic_DNA"/>
</dbReference>
<dbReference type="GO" id="GO:0030246">
    <property type="term" value="F:carbohydrate binding"/>
    <property type="evidence" value="ECO:0007669"/>
    <property type="project" value="InterPro"/>
</dbReference>
<dbReference type="Gene3D" id="2.60.120.260">
    <property type="entry name" value="Galactose-binding domain-like"/>
    <property type="match status" value="1"/>
</dbReference>
<dbReference type="Pfam" id="PF14683">
    <property type="entry name" value="CBM-like"/>
    <property type="match status" value="1"/>
</dbReference>